<dbReference type="EMBL" id="SMOL01000401">
    <property type="protein sequence ID" value="KAB2617972.1"/>
    <property type="molecule type" value="Genomic_DNA"/>
</dbReference>
<evidence type="ECO:0000313" key="2">
    <source>
        <dbReference type="EMBL" id="KAB2617972.1"/>
    </source>
</evidence>
<protein>
    <submittedName>
        <fullName evidence="2">Uncharacterized protein</fullName>
    </submittedName>
</protein>
<reference evidence="2 3" key="3">
    <citation type="submission" date="2019-11" db="EMBL/GenBank/DDBJ databases">
        <title>A de novo genome assembly of a pear dwarfing rootstock.</title>
        <authorList>
            <person name="Wang F."/>
            <person name="Wang J."/>
            <person name="Li S."/>
            <person name="Zhang Y."/>
            <person name="Fang M."/>
            <person name="Ma L."/>
            <person name="Zhao Y."/>
            <person name="Jiang S."/>
        </authorList>
    </citation>
    <scope>NUCLEOTIDE SEQUENCE [LARGE SCALE GENOMIC DNA]</scope>
    <source>
        <strain evidence="2">S2</strain>
        <tissue evidence="2">Leaf</tissue>
    </source>
</reference>
<feature type="region of interest" description="Disordered" evidence="1">
    <location>
        <begin position="1"/>
        <end position="21"/>
    </location>
</feature>
<gene>
    <name evidence="2" type="ORF">D8674_013841</name>
</gene>
<comment type="caution">
    <text evidence="2">The sequence shown here is derived from an EMBL/GenBank/DDBJ whole genome shotgun (WGS) entry which is preliminary data.</text>
</comment>
<accession>A0A5N5GWA4</accession>
<name>A0A5N5GWA4_9ROSA</name>
<evidence type="ECO:0000313" key="3">
    <source>
        <dbReference type="Proteomes" id="UP000327157"/>
    </source>
</evidence>
<evidence type="ECO:0000256" key="1">
    <source>
        <dbReference type="SAM" id="MobiDB-lite"/>
    </source>
</evidence>
<organism evidence="2 3">
    <name type="scientific">Pyrus ussuriensis x Pyrus communis</name>
    <dbReference type="NCBI Taxonomy" id="2448454"/>
    <lineage>
        <taxon>Eukaryota</taxon>
        <taxon>Viridiplantae</taxon>
        <taxon>Streptophyta</taxon>
        <taxon>Embryophyta</taxon>
        <taxon>Tracheophyta</taxon>
        <taxon>Spermatophyta</taxon>
        <taxon>Magnoliopsida</taxon>
        <taxon>eudicotyledons</taxon>
        <taxon>Gunneridae</taxon>
        <taxon>Pentapetalae</taxon>
        <taxon>rosids</taxon>
        <taxon>fabids</taxon>
        <taxon>Rosales</taxon>
        <taxon>Rosaceae</taxon>
        <taxon>Amygdaloideae</taxon>
        <taxon>Maleae</taxon>
        <taxon>Pyrus</taxon>
    </lineage>
</organism>
<reference evidence="3" key="2">
    <citation type="submission" date="2019-10" db="EMBL/GenBank/DDBJ databases">
        <title>A de novo genome assembly of a pear dwarfing rootstock.</title>
        <authorList>
            <person name="Wang F."/>
            <person name="Wang J."/>
            <person name="Li S."/>
            <person name="Zhang Y."/>
            <person name="Fang M."/>
            <person name="Ma L."/>
            <person name="Zhao Y."/>
            <person name="Jiang S."/>
        </authorList>
    </citation>
    <scope>NUCLEOTIDE SEQUENCE [LARGE SCALE GENOMIC DNA]</scope>
</reference>
<dbReference type="Proteomes" id="UP000327157">
    <property type="component" value="Chromosome 15"/>
</dbReference>
<reference evidence="2 3" key="1">
    <citation type="submission" date="2019-09" db="EMBL/GenBank/DDBJ databases">
        <authorList>
            <person name="Ou C."/>
        </authorList>
    </citation>
    <scope>NUCLEOTIDE SEQUENCE [LARGE SCALE GENOMIC DNA]</scope>
    <source>
        <strain evidence="2">S2</strain>
        <tissue evidence="2">Leaf</tissue>
    </source>
</reference>
<sequence length="91" mass="9865">MGKKSAPINARKKYVGRGIDREGDRDPYTVVVSQSSSGISQERSAGKHPLVGCSSHQETSALVFCSSRQKTKVAFEDEWVGQYCNPSTSIG</sequence>
<dbReference type="AlphaFoldDB" id="A0A5N5GWA4"/>
<proteinExistence type="predicted"/>
<keyword evidence="3" id="KW-1185">Reference proteome</keyword>